<evidence type="ECO:0000313" key="4">
    <source>
        <dbReference type="Proteomes" id="UP000033995"/>
    </source>
</evidence>
<proteinExistence type="predicted"/>
<evidence type="ECO:0000256" key="1">
    <source>
        <dbReference type="ARBA" id="ARBA00022481"/>
    </source>
</evidence>
<keyword evidence="2" id="KW-0472">Membrane</keyword>
<keyword evidence="1" id="KW-0488">Methylation</keyword>
<reference evidence="3 4" key="1">
    <citation type="journal article" date="2015" name="Nature">
        <title>rRNA introns, odd ribosomes, and small enigmatic genomes across a large radiation of phyla.</title>
        <authorList>
            <person name="Brown C.T."/>
            <person name="Hug L.A."/>
            <person name="Thomas B.C."/>
            <person name="Sharon I."/>
            <person name="Castelle C.J."/>
            <person name="Singh A."/>
            <person name="Wilkins M.J."/>
            <person name="Williams K.H."/>
            <person name="Banfield J.F."/>
        </authorList>
    </citation>
    <scope>NUCLEOTIDE SEQUENCE [LARGE SCALE GENOMIC DNA]</scope>
</reference>
<dbReference type="GO" id="GO:0015627">
    <property type="term" value="C:type II protein secretion system complex"/>
    <property type="evidence" value="ECO:0007669"/>
    <property type="project" value="InterPro"/>
</dbReference>
<dbReference type="SUPFAM" id="SSF54523">
    <property type="entry name" value="Pili subunits"/>
    <property type="match status" value="1"/>
</dbReference>
<keyword evidence="2" id="KW-1133">Transmembrane helix</keyword>
<dbReference type="EMBL" id="LBOZ01000001">
    <property type="protein sequence ID" value="KKP48210.1"/>
    <property type="molecule type" value="Genomic_DNA"/>
</dbReference>
<dbReference type="AlphaFoldDB" id="A0A0G0CAK4"/>
<evidence type="ECO:0000256" key="2">
    <source>
        <dbReference type="SAM" id="Phobius"/>
    </source>
</evidence>
<organism evidence="3 4">
    <name type="scientific">Candidatus Woesebacteria bacterium GW2011_GWA2_33_28</name>
    <dbReference type="NCBI Taxonomy" id="1618561"/>
    <lineage>
        <taxon>Bacteria</taxon>
        <taxon>Candidatus Woeseibacteriota</taxon>
    </lineage>
</organism>
<evidence type="ECO:0000313" key="3">
    <source>
        <dbReference type="EMBL" id="KKP48210.1"/>
    </source>
</evidence>
<comment type="caution">
    <text evidence="3">The sequence shown here is derived from an EMBL/GenBank/DDBJ whole genome shotgun (WGS) entry which is preliminary data.</text>
</comment>
<dbReference type="InterPro" id="IPR000983">
    <property type="entry name" value="Bac_GSPG_pilin"/>
</dbReference>
<accession>A0A0G0CAK4</accession>
<protein>
    <submittedName>
        <fullName evidence="3">Type II secretion system protein G</fullName>
    </submittedName>
</protein>
<dbReference type="Gene3D" id="3.30.700.10">
    <property type="entry name" value="Glycoprotein, Type 4 Pilin"/>
    <property type="match status" value="1"/>
</dbReference>
<dbReference type="Proteomes" id="UP000033995">
    <property type="component" value="Unassembled WGS sequence"/>
</dbReference>
<dbReference type="InterPro" id="IPR045584">
    <property type="entry name" value="Pilin-like"/>
</dbReference>
<dbReference type="PROSITE" id="PS00409">
    <property type="entry name" value="PROKAR_NTER_METHYL"/>
    <property type="match status" value="1"/>
</dbReference>
<sequence length="230" mass="25616">MIRKLKKIIKGFTLVEILVILVIIGSASIFSVIQIPVQLQKAKDAVRKSNLDSMKKAIDEFYQDSNCYPQTIPACKNALVLGSLVIKDNLPCDPKTSLSYTYVPEISECPKWFQLYANLEYTNDRIIDKIGCRFGCGPNCQFNYGVASPNQNLNPFCEAETLSDPISSLESSPTPIPEQLQYVCSPSGNCEIYANPELSGCPDVYLNDSLCQRACSERENRCHDARGKLN</sequence>
<feature type="transmembrane region" description="Helical" evidence="2">
    <location>
        <begin position="12"/>
        <end position="33"/>
    </location>
</feature>
<dbReference type="GO" id="GO:0015628">
    <property type="term" value="P:protein secretion by the type II secretion system"/>
    <property type="evidence" value="ECO:0007669"/>
    <property type="project" value="InterPro"/>
</dbReference>
<name>A0A0G0CAK4_9BACT</name>
<keyword evidence="2" id="KW-0812">Transmembrane</keyword>
<gene>
    <name evidence="3" type="ORF">UR38_C0001G0006</name>
</gene>
<dbReference type="PRINTS" id="PR00813">
    <property type="entry name" value="BCTERIALGSPG"/>
</dbReference>
<dbReference type="InterPro" id="IPR012902">
    <property type="entry name" value="N_methyl_site"/>
</dbReference>